<dbReference type="Pfam" id="PF01165">
    <property type="entry name" value="Ribosomal_S21"/>
    <property type="match status" value="1"/>
</dbReference>
<dbReference type="Gene3D" id="1.20.5.1150">
    <property type="entry name" value="Ribosomal protein S8"/>
    <property type="match status" value="1"/>
</dbReference>
<proteinExistence type="inferred from homology"/>
<dbReference type="HAMAP" id="MF_00358">
    <property type="entry name" value="Ribosomal_bS21"/>
    <property type="match status" value="1"/>
</dbReference>
<dbReference type="AlphaFoldDB" id="A0A0G1RWD3"/>
<keyword evidence="3 5" id="KW-0687">Ribonucleoprotein</keyword>
<dbReference type="InterPro" id="IPR038380">
    <property type="entry name" value="Ribosomal_bS21_sf"/>
</dbReference>
<dbReference type="InterPro" id="IPR001911">
    <property type="entry name" value="Ribosomal_bS21"/>
</dbReference>
<accession>A0A0G1RWD3</accession>
<dbReference type="GO" id="GO:0006412">
    <property type="term" value="P:translation"/>
    <property type="evidence" value="ECO:0007669"/>
    <property type="project" value="UniProtKB-UniRule"/>
</dbReference>
<dbReference type="NCBIfam" id="TIGR00030">
    <property type="entry name" value="S21p"/>
    <property type="match status" value="1"/>
</dbReference>
<evidence type="ECO:0000256" key="5">
    <source>
        <dbReference type="HAMAP-Rule" id="MF_00358"/>
    </source>
</evidence>
<dbReference type="GO" id="GO:0005840">
    <property type="term" value="C:ribosome"/>
    <property type="evidence" value="ECO:0007669"/>
    <property type="project" value="UniProtKB-KW"/>
</dbReference>
<dbReference type="GO" id="GO:1990904">
    <property type="term" value="C:ribonucleoprotein complex"/>
    <property type="evidence" value="ECO:0007669"/>
    <property type="project" value="UniProtKB-KW"/>
</dbReference>
<evidence type="ECO:0000256" key="2">
    <source>
        <dbReference type="ARBA" id="ARBA00022980"/>
    </source>
</evidence>
<evidence type="ECO:0000256" key="4">
    <source>
        <dbReference type="ARBA" id="ARBA00035135"/>
    </source>
</evidence>
<evidence type="ECO:0000256" key="6">
    <source>
        <dbReference type="SAM" id="MobiDB-lite"/>
    </source>
</evidence>
<gene>
    <name evidence="5" type="primary">rpsU</name>
    <name evidence="7" type="ORF">UX85_C0003G0095</name>
</gene>
<dbReference type="GO" id="GO:0003735">
    <property type="term" value="F:structural constituent of ribosome"/>
    <property type="evidence" value="ECO:0007669"/>
    <property type="project" value="InterPro"/>
</dbReference>
<evidence type="ECO:0000256" key="1">
    <source>
        <dbReference type="ARBA" id="ARBA00006640"/>
    </source>
</evidence>
<evidence type="ECO:0000256" key="3">
    <source>
        <dbReference type="ARBA" id="ARBA00023274"/>
    </source>
</evidence>
<keyword evidence="2 5" id="KW-0689">Ribosomal protein</keyword>
<comment type="caution">
    <text evidence="7">The sequence shown here is derived from an EMBL/GenBank/DDBJ whole genome shotgun (WGS) entry which is preliminary data.</text>
</comment>
<name>A0A0G1RWD3_9BACT</name>
<evidence type="ECO:0000313" key="8">
    <source>
        <dbReference type="Proteomes" id="UP000033860"/>
    </source>
</evidence>
<sequence length="69" mass="8356">MPVVVKSQPGESTDQIIKKFKKKVLASQLLTKIRDRQYYKKPSVKKKEKLAEFKRRSKRRKRLRKKKNK</sequence>
<reference evidence="7 8" key="1">
    <citation type="journal article" date="2015" name="Nature">
        <title>rRNA introns, odd ribosomes, and small enigmatic genomes across a large radiation of phyla.</title>
        <authorList>
            <person name="Brown C.T."/>
            <person name="Hug L.A."/>
            <person name="Thomas B.C."/>
            <person name="Sharon I."/>
            <person name="Castelle C.J."/>
            <person name="Singh A."/>
            <person name="Wilkins M.J."/>
            <person name="Williams K.H."/>
            <person name="Banfield J.F."/>
        </authorList>
    </citation>
    <scope>NUCLEOTIDE SEQUENCE [LARGE SCALE GENOMIC DNA]</scope>
</reference>
<dbReference type="EMBL" id="LCNT01000003">
    <property type="protein sequence ID" value="KKU61436.1"/>
    <property type="molecule type" value="Genomic_DNA"/>
</dbReference>
<organism evidence="7 8">
    <name type="scientific">Candidatus Beckwithbacteria bacterium GW2011_GWB1_47_15</name>
    <dbReference type="NCBI Taxonomy" id="1618371"/>
    <lineage>
        <taxon>Bacteria</taxon>
        <taxon>Candidatus Beckwithiibacteriota</taxon>
    </lineage>
</organism>
<feature type="region of interest" description="Disordered" evidence="6">
    <location>
        <begin position="40"/>
        <end position="69"/>
    </location>
</feature>
<dbReference type="Proteomes" id="UP000033860">
    <property type="component" value="Unassembled WGS sequence"/>
</dbReference>
<protein>
    <recommendedName>
        <fullName evidence="4 5">Small ribosomal subunit protein bS21</fullName>
    </recommendedName>
</protein>
<comment type="similarity">
    <text evidence="1 5">Belongs to the bacterial ribosomal protein bS21 family.</text>
</comment>
<evidence type="ECO:0000313" key="7">
    <source>
        <dbReference type="EMBL" id="KKU61436.1"/>
    </source>
</evidence>
<feature type="compositionally biased region" description="Basic residues" evidence="6">
    <location>
        <begin position="55"/>
        <end position="69"/>
    </location>
</feature>